<evidence type="ECO:0000313" key="10">
    <source>
        <dbReference type="EMBL" id="ABV33373.1"/>
    </source>
</evidence>
<name>A8F5D9_PSELT</name>
<evidence type="ECO:0000259" key="9">
    <source>
        <dbReference type="Pfam" id="PF12704"/>
    </source>
</evidence>
<dbReference type="InterPro" id="IPR025857">
    <property type="entry name" value="MacB_PCD"/>
</dbReference>
<proteinExistence type="inferred from homology"/>
<evidence type="ECO:0000256" key="3">
    <source>
        <dbReference type="ARBA" id="ARBA00022692"/>
    </source>
</evidence>
<dbReference type="GO" id="GO:0022857">
    <property type="term" value="F:transmembrane transporter activity"/>
    <property type="evidence" value="ECO:0007669"/>
    <property type="project" value="TreeGrafter"/>
</dbReference>
<keyword evidence="5 7" id="KW-0472">Membrane</keyword>
<dbReference type="EMBL" id="CP000812">
    <property type="protein sequence ID" value="ABV33373.1"/>
    <property type="molecule type" value="Genomic_DNA"/>
</dbReference>
<feature type="domain" description="MacB-like periplasmic core" evidence="9">
    <location>
        <begin position="19"/>
        <end position="247"/>
    </location>
</feature>
<dbReference type="OrthoDB" id="9770036at2"/>
<feature type="transmembrane region" description="Helical" evidence="7">
    <location>
        <begin position="364"/>
        <end position="387"/>
    </location>
</feature>
<reference evidence="10 11" key="2">
    <citation type="journal article" date="2009" name="Proc. Natl. Acad. Sci. U.S.A.">
        <title>On the chimeric nature, thermophilic origin, and phylogenetic placement of the Thermotogales.</title>
        <authorList>
            <person name="Zhaxybayeva O."/>
            <person name="Swithers K.S."/>
            <person name="Lapierre P."/>
            <person name="Fournier G.P."/>
            <person name="Bickhart D.M."/>
            <person name="DeBoy R.T."/>
            <person name="Nelson K.E."/>
            <person name="Nesbo C.L."/>
            <person name="Doolittle W.F."/>
            <person name="Gogarten J.P."/>
            <person name="Noll K.M."/>
        </authorList>
    </citation>
    <scope>NUCLEOTIDE SEQUENCE [LARGE SCALE GENOMIC DNA]</scope>
    <source>
        <strain evidence="11">ATCC BAA-301 / DSM 14385 / NBRC 107922 / TMO</strain>
    </source>
</reference>
<feature type="domain" description="ABC3 transporter permease C-terminal" evidence="8">
    <location>
        <begin position="284"/>
        <end position="397"/>
    </location>
</feature>
<dbReference type="STRING" id="416591.Tlet_0807"/>
<evidence type="ECO:0000313" key="11">
    <source>
        <dbReference type="Proteomes" id="UP000002016"/>
    </source>
</evidence>
<evidence type="ECO:0000256" key="4">
    <source>
        <dbReference type="ARBA" id="ARBA00022989"/>
    </source>
</evidence>
<gene>
    <name evidence="10" type="ordered locus">Tlet_0807</name>
</gene>
<evidence type="ECO:0000256" key="6">
    <source>
        <dbReference type="ARBA" id="ARBA00038076"/>
    </source>
</evidence>
<protein>
    <recommendedName>
        <fullName evidence="12">Macrolide export ATP-binding/permease protein MacB</fullName>
    </recommendedName>
</protein>
<dbReference type="GO" id="GO:0005886">
    <property type="term" value="C:plasma membrane"/>
    <property type="evidence" value="ECO:0007669"/>
    <property type="project" value="UniProtKB-SubCell"/>
</dbReference>
<reference evidence="10 11" key="1">
    <citation type="submission" date="2007-08" db="EMBL/GenBank/DDBJ databases">
        <title>Complete sequence of Thermotoga lettingae TMO.</title>
        <authorList>
            <consortium name="US DOE Joint Genome Institute"/>
            <person name="Copeland A."/>
            <person name="Lucas S."/>
            <person name="Lapidus A."/>
            <person name="Barry K."/>
            <person name="Glavina del Rio T."/>
            <person name="Dalin E."/>
            <person name="Tice H."/>
            <person name="Pitluck S."/>
            <person name="Foster B."/>
            <person name="Bruce D."/>
            <person name="Schmutz J."/>
            <person name="Larimer F."/>
            <person name="Land M."/>
            <person name="Hauser L."/>
            <person name="Kyrpides N."/>
            <person name="Mikhailova N."/>
            <person name="Nelson K."/>
            <person name="Gogarten J.P."/>
            <person name="Noll K."/>
            <person name="Richardson P."/>
        </authorList>
    </citation>
    <scope>NUCLEOTIDE SEQUENCE [LARGE SCALE GENOMIC DNA]</scope>
    <source>
        <strain evidence="11">ATCC BAA-301 / DSM 14385 / NBRC 107922 / TMO</strain>
    </source>
</reference>
<dbReference type="HOGENOM" id="CLU_000604_8_0_0"/>
<dbReference type="InterPro" id="IPR050250">
    <property type="entry name" value="Macrolide_Exporter_MacB"/>
</dbReference>
<dbReference type="Proteomes" id="UP000002016">
    <property type="component" value="Chromosome"/>
</dbReference>
<sequence length="404" mass="43515" precursor="true">MLEMLKEAFRSISANKMRTALSMIGIIIGVAAVIAVVSVAEGTSASIRENLSAIGSNLIMVSPGFTRGGGGRVSTSLSDSDLLTKDDADKIVQLCPSVVYVTPLQQGNFIAQYERQNTMSTVLAVYPDIFNMMNLQLAQGEYFTDDDENSRKRVAVIGKEVAEELFPDGDAIGKTIKIASQSTRQNFRVIGVLEKSGTLLFINPDRSIIVPFSAAEQRLFRRSYVSSIVAQASSEEVATQAVNEIDAVMFSKFQDTEKYRIVSQEAMLETVNQTMALLSFMLGSIAGISLLVGGIGIMNIMLVTVTERTREIGVRKAVGANRRHILMQFLLESIILTFVAGIIGVVAGILLSRLVAVVGSIQTAVTPVVVLIAVAISTAVGITFGVFPAMKASKMNPVEALRYE</sequence>
<evidence type="ECO:0000256" key="2">
    <source>
        <dbReference type="ARBA" id="ARBA00022475"/>
    </source>
</evidence>
<accession>A8F5D9</accession>
<feature type="transmembrane region" description="Helical" evidence="7">
    <location>
        <begin position="20"/>
        <end position="40"/>
    </location>
</feature>
<keyword evidence="2" id="KW-1003">Cell membrane</keyword>
<comment type="similarity">
    <text evidence="6">Belongs to the ABC-4 integral membrane protein family.</text>
</comment>
<dbReference type="eggNOG" id="COG0577">
    <property type="taxonomic scope" value="Bacteria"/>
</dbReference>
<evidence type="ECO:0008006" key="12">
    <source>
        <dbReference type="Google" id="ProtNLM"/>
    </source>
</evidence>
<keyword evidence="4 7" id="KW-1133">Transmembrane helix</keyword>
<dbReference type="PANTHER" id="PTHR30572:SF4">
    <property type="entry name" value="ABC TRANSPORTER PERMEASE YTRF"/>
    <property type="match status" value="1"/>
</dbReference>
<feature type="transmembrane region" description="Helical" evidence="7">
    <location>
        <begin position="326"/>
        <end position="352"/>
    </location>
</feature>
<evidence type="ECO:0000256" key="7">
    <source>
        <dbReference type="SAM" id="Phobius"/>
    </source>
</evidence>
<dbReference type="InterPro" id="IPR003838">
    <property type="entry name" value="ABC3_permease_C"/>
</dbReference>
<evidence type="ECO:0000256" key="5">
    <source>
        <dbReference type="ARBA" id="ARBA00023136"/>
    </source>
</evidence>
<feature type="transmembrane region" description="Helical" evidence="7">
    <location>
        <begin position="277"/>
        <end position="305"/>
    </location>
</feature>
<evidence type="ECO:0000259" key="8">
    <source>
        <dbReference type="Pfam" id="PF02687"/>
    </source>
</evidence>
<dbReference type="AlphaFoldDB" id="A8F5D9"/>
<dbReference type="PANTHER" id="PTHR30572">
    <property type="entry name" value="MEMBRANE COMPONENT OF TRANSPORTER-RELATED"/>
    <property type="match status" value="1"/>
</dbReference>
<dbReference type="Pfam" id="PF02687">
    <property type="entry name" value="FtsX"/>
    <property type="match status" value="1"/>
</dbReference>
<organism evidence="10 11">
    <name type="scientific">Pseudothermotoga lettingae (strain ATCC BAA-301 / DSM 14385 / NBRC 107922 / TMO)</name>
    <name type="common">Thermotoga lettingae</name>
    <dbReference type="NCBI Taxonomy" id="416591"/>
    <lineage>
        <taxon>Bacteria</taxon>
        <taxon>Thermotogati</taxon>
        <taxon>Thermotogota</taxon>
        <taxon>Thermotogae</taxon>
        <taxon>Thermotogales</taxon>
        <taxon>Thermotogaceae</taxon>
        <taxon>Pseudothermotoga</taxon>
    </lineage>
</organism>
<keyword evidence="3 7" id="KW-0812">Transmembrane</keyword>
<dbReference type="KEGG" id="tle:Tlet_0807"/>
<keyword evidence="11" id="KW-1185">Reference proteome</keyword>
<comment type="subcellular location">
    <subcellularLocation>
        <location evidence="1">Cell membrane</location>
        <topology evidence="1">Multi-pass membrane protein</topology>
    </subcellularLocation>
</comment>
<evidence type="ECO:0000256" key="1">
    <source>
        <dbReference type="ARBA" id="ARBA00004651"/>
    </source>
</evidence>
<dbReference type="Pfam" id="PF12704">
    <property type="entry name" value="MacB_PCD"/>
    <property type="match status" value="1"/>
</dbReference>